<dbReference type="OrthoDB" id="5852080at2"/>
<dbReference type="AlphaFoldDB" id="A0A1N6M2K8"/>
<reference evidence="3 4" key="1">
    <citation type="submission" date="2016-12" db="EMBL/GenBank/DDBJ databases">
        <authorList>
            <person name="Song W.-J."/>
            <person name="Kurnit D.M."/>
        </authorList>
    </citation>
    <scope>NUCLEOTIDE SEQUENCE [LARGE SCALE GENOMIC DNA]</scope>
    <source>
        <strain evidence="3 4">CECT 9026</strain>
    </source>
</reference>
<dbReference type="Proteomes" id="UP000184774">
    <property type="component" value="Unassembled WGS sequence"/>
</dbReference>
<feature type="chain" id="PRO_5011980615" description="CARDB domain-containing protein" evidence="1">
    <location>
        <begin position="24"/>
        <end position="348"/>
    </location>
</feature>
<evidence type="ECO:0000259" key="2">
    <source>
        <dbReference type="Pfam" id="PF07705"/>
    </source>
</evidence>
<sequence length="348" mass="37066">MKLDKIVVGFLTTTALCSQAALASIYPGNVDIVNTEIPYPNQKTLEVDYHMFGSEIFNNGRTVNFALTQDGGKSGINIGRDFADISCGSGGLGGTMRCVPSSSTQTYRVNLDSVLSENNRTALANSCVPYEFKVKASYSISSALSFNTVKIGGLGAPDWLVSSGSFSPNRVTAGGQVVINAEVSSANCAQKSGTAPTLAVYLANANKQLIYFYGETPIRLPNGSRHTITIPMLSGLTAGTYYLVLAVDRTNVVAETNENNNVAMGKITVIDSSATEQGIAAKSNVQSANSSGLMTYLTRTDEDNQNFVDPQLPVTPGMKMLKSKQTNQDDLFNAINQLDAVALPEHQE</sequence>
<evidence type="ECO:0000313" key="3">
    <source>
        <dbReference type="EMBL" id="SIO93586.1"/>
    </source>
</evidence>
<protein>
    <recommendedName>
        <fullName evidence="2">CARDB domain-containing protein</fullName>
    </recommendedName>
</protein>
<dbReference type="InterPro" id="IPR011635">
    <property type="entry name" value="CARDB"/>
</dbReference>
<feature type="signal peptide" evidence="1">
    <location>
        <begin position="1"/>
        <end position="23"/>
    </location>
</feature>
<dbReference type="Gene3D" id="2.60.40.10">
    <property type="entry name" value="Immunoglobulins"/>
    <property type="match status" value="1"/>
</dbReference>
<keyword evidence="1" id="KW-0732">Signal</keyword>
<name>A0A1N6M2K8_9VIBR</name>
<dbReference type="EMBL" id="FSSB01000009">
    <property type="protein sequence ID" value="SIO93586.1"/>
    <property type="molecule type" value="Genomic_DNA"/>
</dbReference>
<evidence type="ECO:0000313" key="4">
    <source>
        <dbReference type="Proteomes" id="UP000184774"/>
    </source>
</evidence>
<dbReference type="Pfam" id="PF07705">
    <property type="entry name" value="CARDB"/>
    <property type="match status" value="1"/>
</dbReference>
<feature type="domain" description="CARDB" evidence="2">
    <location>
        <begin position="157"/>
        <end position="263"/>
    </location>
</feature>
<dbReference type="RefSeq" id="WP_074372162.1">
    <property type="nucleotide sequence ID" value="NZ_AP024907.1"/>
</dbReference>
<gene>
    <name evidence="3" type="ORF">VSP9026_01256</name>
</gene>
<evidence type="ECO:0000256" key="1">
    <source>
        <dbReference type="SAM" id="SignalP"/>
    </source>
</evidence>
<dbReference type="InterPro" id="IPR013783">
    <property type="entry name" value="Ig-like_fold"/>
</dbReference>
<accession>A0A1N6M2K8</accession>
<proteinExistence type="predicted"/>
<organism evidence="3 4">
    <name type="scientific">Vibrio spartinae</name>
    <dbReference type="NCBI Taxonomy" id="1918945"/>
    <lineage>
        <taxon>Bacteria</taxon>
        <taxon>Pseudomonadati</taxon>
        <taxon>Pseudomonadota</taxon>
        <taxon>Gammaproteobacteria</taxon>
        <taxon>Vibrionales</taxon>
        <taxon>Vibrionaceae</taxon>
        <taxon>Vibrio</taxon>
    </lineage>
</organism>